<dbReference type="Proteomes" id="UP000318437">
    <property type="component" value="Unassembled WGS sequence"/>
</dbReference>
<keyword evidence="2" id="KW-1185">Reference proteome</keyword>
<comment type="caution">
    <text evidence="1">The sequence shown here is derived from an EMBL/GenBank/DDBJ whole genome shotgun (WGS) entry which is preliminary data.</text>
</comment>
<accession>A0A5C6D0I4</accession>
<reference evidence="1 2" key="1">
    <citation type="submission" date="2019-02" db="EMBL/GenBank/DDBJ databases">
        <title>Deep-cultivation of Planctomycetes and their phenomic and genomic characterization uncovers novel biology.</title>
        <authorList>
            <person name="Wiegand S."/>
            <person name="Jogler M."/>
            <person name="Boedeker C."/>
            <person name="Pinto D."/>
            <person name="Vollmers J."/>
            <person name="Rivas-Marin E."/>
            <person name="Kohn T."/>
            <person name="Peeters S.H."/>
            <person name="Heuer A."/>
            <person name="Rast P."/>
            <person name="Oberbeckmann S."/>
            <person name="Bunk B."/>
            <person name="Jeske O."/>
            <person name="Meyerdierks A."/>
            <person name="Storesund J.E."/>
            <person name="Kallscheuer N."/>
            <person name="Luecker S."/>
            <person name="Lage O.M."/>
            <person name="Pohl T."/>
            <person name="Merkel B.J."/>
            <person name="Hornburger P."/>
            <person name="Mueller R.-W."/>
            <person name="Bruemmer F."/>
            <person name="Labrenz M."/>
            <person name="Spormann A.M."/>
            <person name="Op Den Camp H."/>
            <person name="Overmann J."/>
            <person name="Amann R."/>
            <person name="Jetten M.S.M."/>
            <person name="Mascher T."/>
            <person name="Medema M.H."/>
            <person name="Devos D.P."/>
            <person name="Kaster A.-K."/>
            <person name="Ovreas L."/>
            <person name="Rohde M."/>
            <person name="Galperin M.Y."/>
            <person name="Jogler C."/>
        </authorList>
    </citation>
    <scope>NUCLEOTIDE SEQUENCE [LARGE SCALE GENOMIC DNA]</scope>
    <source>
        <strain evidence="1 2">Pla144</strain>
    </source>
</reference>
<evidence type="ECO:0000313" key="1">
    <source>
        <dbReference type="EMBL" id="TWU28686.1"/>
    </source>
</evidence>
<evidence type="ECO:0000313" key="2">
    <source>
        <dbReference type="Proteomes" id="UP000318437"/>
    </source>
</evidence>
<dbReference type="AlphaFoldDB" id="A0A5C6D0I4"/>
<proteinExistence type="predicted"/>
<name>A0A5C6D0I4_9BACT</name>
<gene>
    <name evidence="1" type="ORF">Pla144_19780</name>
</gene>
<protein>
    <submittedName>
        <fullName evidence="1">Uncharacterized protein</fullName>
    </submittedName>
</protein>
<sequence length="58" mass="6335">MKKILHVLCCDSILLRVSSARAESNFIDDVGAPTVSDPLVIGDFDDGTTQGWTQVRSR</sequence>
<dbReference type="RefSeq" id="WP_197530532.1">
    <property type="nucleotide sequence ID" value="NZ_SJPS01000002.1"/>
</dbReference>
<dbReference type="EMBL" id="SJPS01000002">
    <property type="protein sequence ID" value="TWU28686.1"/>
    <property type="molecule type" value="Genomic_DNA"/>
</dbReference>
<organism evidence="1 2">
    <name type="scientific">Bythopirellula polymerisocia</name>
    <dbReference type="NCBI Taxonomy" id="2528003"/>
    <lineage>
        <taxon>Bacteria</taxon>
        <taxon>Pseudomonadati</taxon>
        <taxon>Planctomycetota</taxon>
        <taxon>Planctomycetia</taxon>
        <taxon>Pirellulales</taxon>
        <taxon>Lacipirellulaceae</taxon>
        <taxon>Bythopirellula</taxon>
    </lineage>
</organism>